<dbReference type="RefSeq" id="WP_102837721.1">
    <property type="nucleotide sequence ID" value="NZ_JAMOIF010000010.1"/>
</dbReference>
<evidence type="ECO:0000313" key="2">
    <source>
        <dbReference type="EMBL" id="TYP66829.1"/>
    </source>
</evidence>
<organism evidence="2 3">
    <name type="scientific">Stutzerimonas stutzeri</name>
    <name type="common">Pseudomonas stutzeri</name>
    <dbReference type="NCBI Taxonomy" id="316"/>
    <lineage>
        <taxon>Bacteria</taxon>
        <taxon>Pseudomonadati</taxon>
        <taxon>Pseudomonadota</taxon>
        <taxon>Gammaproteobacteria</taxon>
        <taxon>Pseudomonadales</taxon>
        <taxon>Pseudomonadaceae</taxon>
        <taxon>Stutzerimonas</taxon>
    </lineage>
</organism>
<dbReference type="InterPro" id="IPR010496">
    <property type="entry name" value="AL/BT2_dom"/>
</dbReference>
<reference evidence="2 3" key="1">
    <citation type="submission" date="2019-07" db="EMBL/GenBank/DDBJ databases">
        <title>Deep subsurface shale carbon reservoir microbial communities from Ohio and West Virginia, USA.</title>
        <authorList>
            <person name="Wrighton K."/>
        </authorList>
    </citation>
    <scope>NUCLEOTIDE SEQUENCE [LARGE SCALE GENOMIC DNA]</scope>
    <source>
        <strain evidence="2 3">NP_8Ht</strain>
    </source>
</reference>
<dbReference type="Gene3D" id="2.60.120.560">
    <property type="entry name" value="Exo-inulinase, domain 1"/>
    <property type="match status" value="1"/>
</dbReference>
<proteinExistence type="predicted"/>
<feature type="domain" description="3-keto-alpha-glucoside-1,2-lyase/3-keto-2-hydroxy-glucal hydratase" evidence="1">
    <location>
        <begin position="6"/>
        <end position="192"/>
    </location>
</feature>
<protein>
    <submittedName>
        <fullName evidence="2">Uncharacterized protein DUF1080</fullName>
    </submittedName>
</protein>
<accession>A0A5S5BIK6</accession>
<evidence type="ECO:0000259" key="1">
    <source>
        <dbReference type="Pfam" id="PF06439"/>
    </source>
</evidence>
<comment type="caution">
    <text evidence="2">The sequence shown here is derived from an EMBL/GenBank/DDBJ whole genome shotgun (WGS) entry which is preliminary data.</text>
</comment>
<dbReference type="EMBL" id="VNHQ01000010">
    <property type="protein sequence ID" value="TYP66829.1"/>
    <property type="molecule type" value="Genomic_DNA"/>
</dbReference>
<gene>
    <name evidence="2" type="ORF">A9A72_120154</name>
</gene>
<name>A0A5S5BIK6_STUST</name>
<dbReference type="Proteomes" id="UP000324282">
    <property type="component" value="Unassembled WGS sequence"/>
</dbReference>
<dbReference type="OrthoDB" id="9814708at2"/>
<dbReference type="AlphaFoldDB" id="A0A5S5BIK6"/>
<dbReference type="GO" id="GO:0016787">
    <property type="term" value="F:hydrolase activity"/>
    <property type="evidence" value="ECO:0007669"/>
    <property type="project" value="InterPro"/>
</dbReference>
<evidence type="ECO:0000313" key="3">
    <source>
        <dbReference type="Proteomes" id="UP000324282"/>
    </source>
</evidence>
<dbReference type="Pfam" id="PF06439">
    <property type="entry name" value="3keto-disac_hyd"/>
    <property type="match status" value="1"/>
</dbReference>
<sequence length="196" mass="22575">MIERLDASQWRAWHGDEFPIDCWRAAGDELQAIAGTRRVDLISRERYRDFVLRLEFALPVAGNSGLFCRVEEEAQLSWHSGPEMQLLDDRGHPDGREPMTRNGALYGLLRPELETPIEPEQFIEAALSVRDGEIEHWLDGRRVLRYRLDDPTLHKHIANSKFSGYPRFAQAAEGHLVLQHHGEAARFRRLSIEIAD</sequence>